<evidence type="ECO:0000313" key="3">
    <source>
        <dbReference type="EMBL" id="KAF5367895.1"/>
    </source>
</evidence>
<dbReference type="PANTHER" id="PTHR22893">
    <property type="entry name" value="NADH OXIDOREDUCTASE-RELATED"/>
    <property type="match status" value="1"/>
</dbReference>
<dbReference type="InterPro" id="IPR001155">
    <property type="entry name" value="OxRdtase_FMN_N"/>
</dbReference>
<dbReference type="InterPro" id="IPR045247">
    <property type="entry name" value="Oye-like"/>
</dbReference>
<organism evidence="3 4">
    <name type="scientific">Collybiopsis confluens</name>
    <dbReference type="NCBI Taxonomy" id="2823264"/>
    <lineage>
        <taxon>Eukaryota</taxon>
        <taxon>Fungi</taxon>
        <taxon>Dikarya</taxon>
        <taxon>Basidiomycota</taxon>
        <taxon>Agaricomycotina</taxon>
        <taxon>Agaricomycetes</taxon>
        <taxon>Agaricomycetidae</taxon>
        <taxon>Agaricales</taxon>
        <taxon>Marasmiineae</taxon>
        <taxon>Omphalotaceae</taxon>
        <taxon>Collybiopsis</taxon>
    </lineage>
</organism>
<reference evidence="3 4" key="1">
    <citation type="journal article" date="2020" name="ISME J.">
        <title>Uncovering the hidden diversity of litter-decomposition mechanisms in mushroom-forming fungi.</title>
        <authorList>
            <person name="Floudas D."/>
            <person name="Bentzer J."/>
            <person name="Ahren D."/>
            <person name="Johansson T."/>
            <person name="Persson P."/>
            <person name="Tunlid A."/>
        </authorList>
    </citation>
    <scope>NUCLEOTIDE SEQUENCE [LARGE SCALE GENOMIC DNA]</scope>
    <source>
        <strain evidence="3 4">CBS 406.79</strain>
    </source>
</reference>
<dbReference type="GO" id="GO:0010181">
    <property type="term" value="F:FMN binding"/>
    <property type="evidence" value="ECO:0007669"/>
    <property type="project" value="InterPro"/>
</dbReference>
<proteinExistence type="predicted"/>
<dbReference type="GO" id="GO:0016491">
    <property type="term" value="F:oxidoreductase activity"/>
    <property type="evidence" value="ECO:0007669"/>
    <property type="project" value="InterPro"/>
</dbReference>
<accession>A0A8H5LRZ7</accession>
<dbReference type="PANTHER" id="PTHR22893:SF91">
    <property type="entry name" value="NADPH DEHYDROGENASE 2-RELATED"/>
    <property type="match status" value="1"/>
</dbReference>
<dbReference type="InterPro" id="IPR013785">
    <property type="entry name" value="Aldolase_TIM"/>
</dbReference>
<evidence type="ECO:0000256" key="1">
    <source>
        <dbReference type="SAM" id="MobiDB-lite"/>
    </source>
</evidence>
<feature type="compositionally biased region" description="Low complexity" evidence="1">
    <location>
        <begin position="150"/>
        <end position="163"/>
    </location>
</feature>
<feature type="region of interest" description="Disordered" evidence="1">
    <location>
        <begin position="150"/>
        <end position="172"/>
    </location>
</feature>
<dbReference type="SUPFAM" id="SSF51395">
    <property type="entry name" value="FMN-linked oxidoreductases"/>
    <property type="match status" value="1"/>
</dbReference>
<dbReference type="Pfam" id="PF00724">
    <property type="entry name" value="Oxidored_FMN"/>
    <property type="match status" value="1"/>
</dbReference>
<comment type="caution">
    <text evidence="3">The sequence shown here is derived from an EMBL/GenBank/DDBJ whole genome shotgun (WGS) entry which is preliminary data.</text>
</comment>
<name>A0A8H5LRZ7_9AGAR</name>
<feature type="domain" description="NADH:flavin oxidoreductase/NADH oxidase N-terminal" evidence="2">
    <location>
        <begin position="26"/>
        <end position="141"/>
    </location>
</feature>
<dbReference type="EMBL" id="JAACJN010000138">
    <property type="protein sequence ID" value="KAF5367895.1"/>
    <property type="molecule type" value="Genomic_DNA"/>
</dbReference>
<dbReference type="Proteomes" id="UP000518752">
    <property type="component" value="Unassembled WGS sequence"/>
</dbReference>
<keyword evidence="4" id="KW-1185">Reference proteome</keyword>
<dbReference type="AlphaFoldDB" id="A0A8H5LRZ7"/>
<gene>
    <name evidence="3" type="ORF">D9757_011245</name>
</gene>
<evidence type="ECO:0000259" key="2">
    <source>
        <dbReference type="Pfam" id="PF00724"/>
    </source>
</evidence>
<protein>
    <recommendedName>
        <fullName evidence="2">NADH:flavin oxidoreductase/NADH oxidase N-terminal domain-containing protein</fullName>
    </recommendedName>
</protein>
<dbReference type="OrthoDB" id="276546at2759"/>
<evidence type="ECO:0000313" key="4">
    <source>
        <dbReference type="Proteomes" id="UP000518752"/>
    </source>
</evidence>
<dbReference type="Gene3D" id="3.20.20.70">
    <property type="entry name" value="Aldolase class I"/>
    <property type="match status" value="1"/>
</dbReference>
<sequence>MSAHMRNRALPTNVPGNSLMIDSEWEHAPGIWNHEQIERWKKINEAIHEEGSLASWKGQSPVPEQIASGESVYGPSAIAARGGNFRFLSGSPGYVAPTEIPDPKKFVALFKQAAINAKEAGFGGVEVLAANGCLIHAFLDTGDLMAPTFSPRRPGLGSGSSPGNDRMTYSPE</sequence>